<dbReference type="SUPFAM" id="SSF51735">
    <property type="entry name" value="NAD(P)-binding Rossmann-fold domains"/>
    <property type="match status" value="1"/>
</dbReference>
<reference evidence="2" key="1">
    <citation type="submission" date="2023-02" db="EMBL/GenBank/DDBJ databases">
        <title>Colletotrichum kahawae CIFC_Que2 genome sequencing and assembly.</title>
        <authorList>
            <person name="Baroncelli R."/>
        </authorList>
    </citation>
    <scope>NUCLEOTIDE SEQUENCE</scope>
    <source>
        <strain evidence="2">CIFC_Que2</strain>
    </source>
</reference>
<gene>
    <name evidence="2" type="ORF">CKAH01_13976</name>
</gene>
<proteinExistence type="predicted"/>
<protein>
    <submittedName>
        <fullName evidence="2">Short-chain dehydrogenase/reductase family</fullName>
    </submittedName>
</protein>
<accession>A0AAD9YLI1</accession>
<dbReference type="AlphaFoldDB" id="A0AAD9YLI1"/>
<keyword evidence="3" id="KW-1185">Reference proteome</keyword>
<dbReference type="EMBL" id="VYYT01000069">
    <property type="protein sequence ID" value="KAK2772273.1"/>
    <property type="molecule type" value="Genomic_DNA"/>
</dbReference>
<comment type="caution">
    <text evidence="2">The sequence shown here is derived from an EMBL/GenBank/DDBJ whole genome shotgun (WGS) entry which is preliminary data.</text>
</comment>
<evidence type="ECO:0000313" key="2">
    <source>
        <dbReference type="EMBL" id="KAK2772273.1"/>
    </source>
</evidence>
<dbReference type="InterPro" id="IPR036291">
    <property type="entry name" value="NAD(P)-bd_dom_sf"/>
</dbReference>
<dbReference type="GO" id="GO:0016491">
    <property type="term" value="F:oxidoreductase activity"/>
    <property type="evidence" value="ECO:0007669"/>
    <property type="project" value="UniProtKB-KW"/>
</dbReference>
<dbReference type="InterPro" id="IPR002347">
    <property type="entry name" value="SDR_fam"/>
</dbReference>
<sequence>MQAKWNEHTTGSQLVEEYRARIRDKVLLVTGASPPGIGHLFVLALARASPRLVILAGHNVATLETTAGKIREINADVKVKHLGVDLGSFESIRLASNQINSWADVPYIDVVVNNAGVMAAPWGKTADGFERQFGVNHLGHFLLTNLIMGKILASQSPRVVSVSSDGHRLNPIRWTDYNFGDGAHYDKWRAYGQSKTANNLFAISLAAKFGARGLDRFVDWGSDFDTLKAADIVMGTRLIGGEFQHKSADEIIATHVYAAFADDIGDFNGAYLNDCRVADQTKEEVWPWAKDPIDAERLWSLSEKLVGEEFSWN</sequence>
<evidence type="ECO:0000313" key="3">
    <source>
        <dbReference type="Proteomes" id="UP001281614"/>
    </source>
</evidence>
<dbReference type="Gene3D" id="3.40.50.720">
    <property type="entry name" value="NAD(P)-binding Rossmann-like Domain"/>
    <property type="match status" value="1"/>
</dbReference>
<dbReference type="PANTHER" id="PTHR43157">
    <property type="entry name" value="PHOSPHATIDYLINOSITOL-GLYCAN BIOSYNTHESIS CLASS F PROTEIN-RELATED"/>
    <property type="match status" value="1"/>
</dbReference>
<dbReference type="Proteomes" id="UP001281614">
    <property type="component" value="Unassembled WGS sequence"/>
</dbReference>
<dbReference type="PANTHER" id="PTHR43157:SF31">
    <property type="entry name" value="PHOSPHATIDYLINOSITOL-GLYCAN BIOSYNTHESIS CLASS F PROTEIN"/>
    <property type="match status" value="1"/>
</dbReference>
<name>A0AAD9YLI1_COLKA</name>
<organism evidence="2 3">
    <name type="scientific">Colletotrichum kahawae</name>
    <name type="common">Coffee berry disease fungus</name>
    <dbReference type="NCBI Taxonomy" id="34407"/>
    <lineage>
        <taxon>Eukaryota</taxon>
        <taxon>Fungi</taxon>
        <taxon>Dikarya</taxon>
        <taxon>Ascomycota</taxon>
        <taxon>Pezizomycotina</taxon>
        <taxon>Sordariomycetes</taxon>
        <taxon>Hypocreomycetidae</taxon>
        <taxon>Glomerellales</taxon>
        <taxon>Glomerellaceae</taxon>
        <taxon>Colletotrichum</taxon>
        <taxon>Colletotrichum gloeosporioides species complex</taxon>
    </lineage>
</organism>
<dbReference type="Pfam" id="PF00106">
    <property type="entry name" value="adh_short"/>
    <property type="match status" value="1"/>
</dbReference>
<evidence type="ECO:0000256" key="1">
    <source>
        <dbReference type="ARBA" id="ARBA00023002"/>
    </source>
</evidence>
<keyword evidence="1" id="KW-0560">Oxidoreductase</keyword>